<feature type="compositionally biased region" description="Polar residues" evidence="1">
    <location>
        <begin position="295"/>
        <end position="304"/>
    </location>
</feature>
<gene>
    <name evidence="2" type="ORF">NQ314_018242</name>
</gene>
<reference evidence="2" key="1">
    <citation type="journal article" date="2023" name="Insect Mol. Biol.">
        <title>Genome sequencing provides insights into the evolution of gene families encoding plant cell wall-degrading enzymes in longhorned beetles.</title>
        <authorList>
            <person name="Shin N.R."/>
            <person name="Okamura Y."/>
            <person name="Kirsch R."/>
            <person name="Pauchet Y."/>
        </authorList>
    </citation>
    <scope>NUCLEOTIDE SEQUENCE</scope>
    <source>
        <strain evidence="2">RBIC_L_NR</strain>
    </source>
</reference>
<dbReference type="Proteomes" id="UP001162156">
    <property type="component" value="Unassembled WGS sequence"/>
</dbReference>
<feature type="compositionally biased region" description="Polar residues" evidence="1">
    <location>
        <begin position="24"/>
        <end position="34"/>
    </location>
</feature>
<dbReference type="AlphaFoldDB" id="A0AAV8WRF9"/>
<feature type="region of interest" description="Disordered" evidence="1">
    <location>
        <begin position="14"/>
        <end position="102"/>
    </location>
</feature>
<feature type="compositionally biased region" description="Polar residues" evidence="1">
    <location>
        <begin position="274"/>
        <end position="287"/>
    </location>
</feature>
<feature type="region of interest" description="Disordered" evidence="1">
    <location>
        <begin position="115"/>
        <end position="259"/>
    </location>
</feature>
<sequence length="304" mass="33952">MSNEELYAVIHKSKKRMNLDTVETPRSSPVTVQSEPVEKQTIKSPETGYFDKSRSRLSWSPSKGEYVDFNSDIDKLSPPNDSRSRQSWACSDRKGQKSKQTSTIDFKRLLLQKSSSGTPKKLSAVEQLKLSKEQIKPPQSKSQPDMSILDLSGSPRSLVNRRFLNNAPGSPSREPKPAPKILSPRSQWRFANPRSDVLSSTILEDCREDESPNSSTEKKPSPKSQNRIANTNSTKYIKKGSLPEGTPSSLESKSYTSATQRLQAQRAQFFNPVTQTPISSQNNQFNIQGIKEKSSSPPTLETAF</sequence>
<accession>A0AAV8WRF9</accession>
<feature type="compositionally biased region" description="Polar residues" evidence="1">
    <location>
        <begin position="79"/>
        <end position="89"/>
    </location>
</feature>
<evidence type="ECO:0000313" key="2">
    <source>
        <dbReference type="EMBL" id="KAJ8929093.1"/>
    </source>
</evidence>
<feature type="region of interest" description="Disordered" evidence="1">
    <location>
        <begin position="274"/>
        <end position="304"/>
    </location>
</feature>
<dbReference type="EMBL" id="JANEYF010005127">
    <property type="protein sequence ID" value="KAJ8929093.1"/>
    <property type="molecule type" value="Genomic_DNA"/>
</dbReference>
<evidence type="ECO:0000313" key="3">
    <source>
        <dbReference type="Proteomes" id="UP001162156"/>
    </source>
</evidence>
<protein>
    <submittedName>
        <fullName evidence="2">Uncharacterized protein</fullName>
    </submittedName>
</protein>
<proteinExistence type="predicted"/>
<organism evidence="2 3">
    <name type="scientific">Rhamnusium bicolor</name>
    <dbReference type="NCBI Taxonomy" id="1586634"/>
    <lineage>
        <taxon>Eukaryota</taxon>
        <taxon>Metazoa</taxon>
        <taxon>Ecdysozoa</taxon>
        <taxon>Arthropoda</taxon>
        <taxon>Hexapoda</taxon>
        <taxon>Insecta</taxon>
        <taxon>Pterygota</taxon>
        <taxon>Neoptera</taxon>
        <taxon>Endopterygota</taxon>
        <taxon>Coleoptera</taxon>
        <taxon>Polyphaga</taxon>
        <taxon>Cucujiformia</taxon>
        <taxon>Chrysomeloidea</taxon>
        <taxon>Cerambycidae</taxon>
        <taxon>Lepturinae</taxon>
        <taxon>Rhagiini</taxon>
        <taxon>Rhamnusium</taxon>
    </lineage>
</organism>
<evidence type="ECO:0000256" key="1">
    <source>
        <dbReference type="SAM" id="MobiDB-lite"/>
    </source>
</evidence>
<name>A0AAV8WRF9_9CUCU</name>
<keyword evidence="3" id="KW-1185">Reference proteome</keyword>
<feature type="compositionally biased region" description="Polar residues" evidence="1">
    <location>
        <begin position="222"/>
        <end position="235"/>
    </location>
</feature>
<feature type="compositionally biased region" description="Polar residues" evidence="1">
    <location>
        <begin position="246"/>
        <end position="259"/>
    </location>
</feature>
<comment type="caution">
    <text evidence="2">The sequence shown here is derived from an EMBL/GenBank/DDBJ whole genome shotgun (WGS) entry which is preliminary data.</text>
</comment>